<dbReference type="EMBL" id="VDUZ01000032">
    <property type="protein sequence ID" value="TXL72556.1"/>
    <property type="molecule type" value="Genomic_DNA"/>
</dbReference>
<organism evidence="2 3">
    <name type="scientific">Vineibacter terrae</name>
    <dbReference type="NCBI Taxonomy" id="2586908"/>
    <lineage>
        <taxon>Bacteria</taxon>
        <taxon>Pseudomonadati</taxon>
        <taxon>Pseudomonadota</taxon>
        <taxon>Alphaproteobacteria</taxon>
        <taxon>Hyphomicrobiales</taxon>
        <taxon>Vineibacter</taxon>
    </lineage>
</organism>
<name>A0A5C8PG04_9HYPH</name>
<gene>
    <name evidence="2" type="ORF">FHP25_24995</name>
</gene>
<protein>
    <submittedName>
        <fullName evidence="2">Uncharacterized protein</fullName>
    </submittedName>
</protein>
<evidence type="ECO:0000256" key="1">
    <source>
        <dbReference type="SAM" id="MobiDB-lite"/>
    </source>
</evidence>
<evidence type="ECO:0000313" key="3">
    <source>
        <dbReference type="Proteomes" id="UP000321638"/>
    </source>
</evidence>
<proteinExistence type="predicted"/>
<dbReference type="AlphaFoldDB" id="A0A5C8PG04"/>
<dbReference type="Proteomes" id="UP000321638">
    <property type="component" value="Unassembled WGS sequence"/>
</dbReference>
<dbReference type="RefSeq" id="WP_147849715.1">
    <property type="nucleotide sequence ID" value="NZ_VDUZ01000032.1"/>
</dbReference>
<sequence length="76" mass="7898">MRVQVLTPWWRDGVDQPVGSFVEVDEPLVRALKGTLSQEDIPNAPGESERSPAGDPAGGGGDVAAGADANAVREEV</sequence>
<feature type="region of interest" description="Disordered" evidence="1">
    <location>
        <begin position="34"/>
        <end position="76"/>
    </location>
</feature>
<evidence type="ECO:0000313" key="2">
    <source>
        <dbReference type="EMBL" id="TXL72556.1"/>
    </source>
</evidence>
<comment type="caution">
    <text evidence="2">The sequence shown here is derived from an EMBL/GenBank/DDBJ whole genome shotgun (WGS) entry which is preliminary data.</text>
</comment>
<keyword evidence="3" id="KW-1185">Reference proteome</keyword>
<reference evidence="2 3" key="1">
    <citation type="submission" date="2019-06" db="EMBL/GenBank/DDBJ databases">
        <title>New taxonomy in bacterial strain CC-CFT640, isolated from vineyard.</title>
        <authorList>
            <person name="Lin S.-Y."/>
            <person name="Tsai C.-F."/>
            <person name="Young C.-C."/>
        </authorList>
    </citation>
    <scope>NUCLEOTIDE SEQUENCE [LARGE SCALE GENOMIC DNA]</scope>
    <source>
        <strain evidence="2 3">CC-CFT640</strain>
    </source>
</reference>
<accession>A0A5C8PG04</accession>